<protein>
    <submittedName>
        <fullName evidence="6">Peptidase M14</fullName>
    </submittedName>
</protein>
<dbReference type="Proteomes" id="UP000460715">
    <property type="component" value="Unassembled WGS sequence"/>
</dbReference>
<dbReference type="PANTHER" id="PTHR15162">
    <property type="entry name" value="ASPARTOACYLASE"/>
    <property type="match status" value="1"/>
</dbReference>
<dbReference type="InterPro" id="IPR050178">
    <property type="entry name" value="AspA/AstE_fam"/>
</dbReference>
<gene>
    <name evidence="6" type="ORF">E0493_18795</name>
</gene>
<comment type="cofactor">
    <cofactor evidence="1">
        <name>Zn(2+)</name>
        <dbReference type="ChEBI" id="CHEBI:29105"/>
    </cofactor>
</comment>
<evidence type="ECO:0000256" key="4">
    <source>
        <dbReference type="ARBA" id="ARBA00022833"/>
    </source>
</evidence>
<organism evidence="6 7">
    <name type="scientific">Teichococcus coralli</name>
    <dbReference type="NCBI Taxonomy" id="2545983"/>
    <lineage>
        <taxon>Bacteria</taxon>
        <taxon>Pseudomonadati</taxon>
        <taxon>Pseudomonadota</taxon>
        <taxon>Alphaproteobacteria</taxon>
        <taxon>Acetobacterales</taxon>
        <taxon>Roseomonadaceae</taxon>
        <taxon>Roseomonas</taxon>
    </lineage>
</organism>
<dbReference type="RefSeq" id="WP_160938812.1">
    <property type="nucleotide sequence ID" value="NZ_SNVJ01000021.1"/>
</dbReference>
<keyword evidence="3" id="KW-0378">Hydrolase</keyword>
<dbReference type="Pfam" id="PF24827">
    <property type="entry name" value="AstE_AspA_cat"/>
    <property type="match status" value="1"/>
</dbReference>
<dbReference type="EMBL" id="SNVJ01000021">
    <property type="protein sequence ID" value="MXP65400.1"/>
    <property type="molecule type" value="Genomic_DNA"/>
</dbReference>
<dbReference type="GO" id="GO:0016788">
    <property type="term" value="F:hydrolase activity, acting on ester bonds"/>
    <property type="evidence" value="ECO:0007669"/>
    <property type="project" value="InterPro"/>
</dbReference>
<feature type="domain" description="Succinylglutamate desuccinylase/Aspartoacylase catalytic" evidence="5">
    <location>
        <begin position="42"/>
        <end position="147"/>
    </location>
</feature>
<dbReference type="OrthoDB" id="7813621at2"/>
<keyword evidence="2" id="KW-0479">Metal-binding</keyword>
<dbReference type="SUPFAM" id="SSF53187">
    <property type="entry name" value="Zn-dependent exopeptidases"/>
    <property type="match status" value="1"/>
</dbReference>
<dbReference type="InterPro" id="IPR055438">
    <property type="entry name" value="AstE_AspA_cat"/>
</dbReference>
<evidence type="ECO:0000256" key="3">
    <source>
        <dbReference type="ARBA" id="ARBA00022801"/>
    </source>
</evidence>
<accession>A0A845BH40</accession>
<keyword evidence="7" id="KW-1185">Reference proteome</keyword>
<dbReference type="Gene3D" id="3.40.630.10">
    <property type="entry name" value="Zn peptidases"/>
    <property type="match status" value="1"/>
</dbReference>
<evidence type="ECO:0000313" key="6">
    <source>
        <dbReference type="EMBL" id="MXP65400.1"/>
    </source>
</evidence>
<reference evidence="6 7" key="1">
    <citation type="submission" date="2019-03" db="EMBL/GenBank/DDBJ databases">
        <title>Roseomonas sp. a novel Roseomonas species isolated from Sea whip Gorgonian.</title>
        <authorList>
            <person name="Li F."/>
            <person name="Pan X."/>
            <person name="Huang S."/>
            <person name="Li Z."/>
            <person name="Meng B."/>
        </authorList>
    </citation>
    <scope>NUCLEOTIDE SEQUENCE [LARGE SCALE GENOMIC DNA]</scope>
    <source>
        <strain evidence="6 7">M0104</strain>
    </source>
</reference>
<proteinExistence type="predicted"/>
<dbReference type="AlphaFoldDB" id="A0A845BH40"/>
<evidence type="ECO:0000313" key="7">
    <source>
        <dbReference type="Proteomes" id="UP000460715"/>
    </source>
</evidence>
<keyword evidence="4" id="KW-0862">Zinc</keyword>
<evidence type="ECO:0000259" key="5">
    <source>
        <dbReference type="Pfam" id="PF24827"/>
    </source>
</evidence>
<dbReference type="GO" id="GO:0005829">
    <property type="term" value="C:cytosol"/>
    <property type="evidence" value="ECO:0007669"/>
    <property type="project" value="TreeGrafter"/>
</dbReference>
<dbReference type="PANTHER" id="PTHR15162:SF7">
    <property type="entry name" value="SUCCINYLGLUTAMATE DESUCCINYLASE"/>
    <property type="match status" value="1"/>
</dbReference>
<evidence type="ECO:0000256" key="2">
    <source>
        <dbReference type="ARBA" id="ARBA00022723"/>
    </source>
</evidence>
<sequence>MSEAAAPDFLPHFPVQLPVPDLRPWLRGNLLEGAWSFTAAAPGPHVVLVSLMHGNEFAGALLLARWLEQGLRPARGRLTMVFANPAAFARFNPADPTLSRFLDEDMNRVWSDRVLQGHRRSRELDRARELCPLFDSADLLLDLHSMLWPSDPLIITGTPRRALRLGAKLGIPPLVVADEGHSTGLRLIDRPAFADPAGQRTALLVEGGQHWAPATLETLEGCATALLRESGCLDLPPARATWPPRVAQVTRTVVARTHAFAFVQPFRGGAVVPGRNTLLALDGEAEIRTPHDDCLLVMPSPRTMRGHTAVRLARFLAPDEI</sequence>
<comment type="caution">
    <text evidence="6">The sequence shown here is derived from an EMBL/GenBank/DDBJ whole genome shotgun (WGS) entry which is preliminary data.</text>
</comment>
<dbReference type="GO" id="GO:0046872">
    <property type="term" value="F:metal ion binding"/>
    <property type="evidence" value="ECO:0007669"/>
    <property type="project" value="UniProtKB-KW"/>
</dbReference>
<evidence type="ECO:0000256" key="1">
    <source>
        <dbReference type="ARBA" id="ARBA00001947"/>
    </source>
</evidence>
<name>A0A845BH40_9PROT</name>